<keyword evidence="2" id="KW-0472">Membrane</keyword>
<comment type="caution">
    <text evidence="3">The sequence shown here is derived from an EMBL/GenBank/DDBJ whole genome shotgun (WGS) entry which is preliminary data.</text>
</comment>
<evidence type="ECO:0000313" key="3">
    <source>
        <dbReference type="EMBL" id="TMM55833.1"/>
    </source>
</evidence>
<keyword evidence="4" id="KW-1185">Reference proteome</keyword>
<feature type="transmembrane region" description="Helical" evidence="2">
    <location>
        <begin position="95"/>
        <end position="116"/>
    </location>
</feature>
<dbReference type="AlphaFoldDB" id="A0A5S3PN33"/>
<reference evidence="3 4" key="1">
    <citation type="submission" date="2019-05" db="EMBL/GenBank/DDBJ databases">
        <authorList>
            <person name="Zhang J.-Y."/>
            <person name="Feg X."/>
            <person name="Du Z.-J."/>
        </authorList>
    </citation>
    <scope>NUCLEOTIDE SEQUENCE [LARGE SCALE GENOMIC DNA]</scope>
    <source>
        <strain evidence="3 4">RZ26</strain>
    </source>
</reference>
<evidence type="ECO:0000256" key="2">
    <source>
        <dbReference type="SAM" id="Phobius"/>
    </source>
</evidence>
<dbReference type="InterPro" id="IPR025519">
    <property type="entry name" value="DUF4407"/>
</dbReference>
<keyword evidence="2" id="KW-0812">Transmembrane</keyword>
<feature type="transmembrane region" description="Helical" evidence="2">
    <location>
        <begin position="62"/>
        <end position="83"/>
    </location>
</feature>
<evidence type="ECO:0000256" key="1">
    <source>
        <dbReference type="SAM" id="Coils"/>
    </source>
</evidence>
<feature type="transmembrane region" description="Helical" evidence="2">
    <location>
        <begin position="28"/>
        <end position="50"/>
    </location>
</feature>
<protein>
    <submittedName>
        <fullName evidence="3">DUF4407 domain-containing protein</fullName>
    </submittedName>
</protein>
<dbReference type="Proteomes" id="UP000310314">
    <property type="component" value="Unassembled WGS sequence"/>
</dbReference>
<dbReference type="OrthoDB" id="1492554at2"/>
<name>A0A5S3PN33_9FLAO</name>
<feature type="coiled-coil region" evidence="1">
    <location>
        <begin position="174"/>
        <end position="201"/>
    </location>
</feature>
<keyword evidence="2" id="KW-1133">Transmembrane helix</keyword>
<keyword evidence="1" id="KW-0175">Coiled coil</keyword>
<dbReference type="Pfam" id="PF14362">
    <property type="entry name" value="DUF4407"/>
    <property type="match status" value="1"/>
</dbReference>
<dbReference type="EMBL" id="VATY01000003">
    <property type="protein sequence ID" value="TMM55833.1"/>
    <property type="molecule type" value="Genomic_DNA"/>
</dbReference>
<sequence length="323" mass="37553">MARRSKYGLFWKFSGEDRQILKNCSTGIQLRFAVSGLIISLLFVSGVISYHHTFFQIFNIPYLSWVLGVLFSLMIFNIYKLNLITISTNPDKKGIGYFVSLSCRICFMLLLGLTIIKPLETLILKRTLDLELAYLKVGEIDKATRKTAAHFDDAIDASDSDIKALKEQLVSGRIRISQDKLDQIESKKRKLLSDKKALIEETEKRIDESPHYIRGLLLLNSKFKWVWNISIVFLFLFLSPLFLKYFMSRTSTYVRNMTLLDKKIILEEYENLKLQYPLVFEKAIGEQIHLEERYEDPPFNLVPITIELKTGEEEDFLNHLYGP</sequence>
<proteinExistence type="predicted"/>
<feature type="transmembrane region" description="Helical" evidence="2">
    <location>
        <begin position="225"/>
        <end position="247"/>
    </location>
</feature>
<organism evidence="3 4">
    <name type="scientific">Maribacter algarum</name>
    <name type="common">ex Zhang et al. 2020</name>
    <dbReference type="NCBI Taxonomy" id="2578118"/>
    <lineage>
        <taxon>Bacteria</taxon>
        <taxon>Pseudomonadati</taxon>
        <taxon>Bacteroidota</taxon>
        <taxon>Flavobacteriia</taxon>
        <taxon>Flavobacteriales</taxon>
        <taxon>Flavobacteriaceae</taxon>
        <taxon>Maribacter</taxon>
    </lineage>
</organism>
<accession>A0A5S3PN33</accession>
<gene>
    <name evidence="3" type="ORF">FEE95_14360</name>
</gene>
<evidence type="ECO:0000313" key="4">
    <source>
        <dbReference type="Proteomes" id="UP000310314"/>
    </source>
</evidence>
<dbReference type="RefSeq" id="WP_138658702.1">
    <property type="nucleotide sequence ID" value="NZ_VATY01000003.1"/>
</dbReference>